<dbReference type="VEuPathDB" id="FungiDB:RO3G_03784"/>
<dbReference type="EMBL" id="CH476733">
    <property type="protein sequence ID" value="EIE79079.1"/>
    <property type="molecule type" value="Genomic_DNA"/>
</dbReference>
<dbReference type="OrthoDB" id="2286136at2759"/>
<dbReference type="GeneID" id="93610755"/>
<protein>
    <submittedName>
        <fullName evidence="1">Uncharacterized protein</fullName>
    </submittedName>
</protein>
<proteinExistence type="predicted"/>
<accession>I1BS99</accession>
<organism evidence="1 2">
    <name type="scientific">Rhizopus delemar (strain RA 99-880 / ATCC MYA-4621 / FGSC 9543 / NRRL 43880)</name>
    <name type="common">Mucormycosis agent</name>
    <name type="synonym">Rhizopus arrhizus var. delemar</name>
    <dbReference type="NCBI Taxonomy" id="246409"/>
    <lineage>
        <taxon>Eukaryota</taxon>
        <taxon>Fungi</taxon>
        <taxon>Fungi incertae sedis</taxon>
        <taxon>Mucoromycota</taxon>
        <taxon>Mucoromycotina</taxon>
        <taxon>Mucoromycetes</taxon>
        <taxon>Mucorales</taxon>
        <taxon>Mucorineae</taxon>
        <taxon>Rhizopodaceae</taxon>
        <taxon>Rhizopus</taxon>
    </lineage>
</organism>
<evidence type="ECO:0000313" key="2">
    <source>
        <dbReference type="Proteomes" id="UP000009138"/>
    </source>
</evidence>
<evidence type="ECO:0000313" key="1">
    <source>
        <dbReference type="EMBL" id="EIE79079.1"/>
    </source>
</evidence>
<dbReference type="RefSeq" id="XP_067514475.1">
    <property type="nucleotide sequence ID" value="XM_067658374.1"/>
</dbReference>
<dbReference type="OMA" id="VDRDICL"/>
<dbReference type="Proteomes" id="UP000009138">
    <property type="component" value="Unassembled WGS sequence"/>
</dbReference>
<name>I1BS99_RHIO9</name>
<reference evidence="1 2" key="1">
    <citation type="journal article" date="2009" name="PLoS Genet.">
        <title>Genomic analysis of the basal lineage fungus Rhizopus oryzae reveals a whole-genome duplication.</title>
        <authorList>
            <person name="Ma L.-J."/>
            <person name="Ibrahim A.S."/>
            <person name="Skory C."/>
            <person name="Grabherr M.G."/>
            <person name="Burger G."/>
            <person name="Butler M."/>
            <person name="Elias M."/>
            <person name="Idnurm A."/>
            <person name="Lang B.F."/>
            <person name="Sone T."/>
            <person name="Abe A."/>
            <person name="Calvo S.E."/>
            <person name="Corrochano L.M."/>
            <person name="Engels R."/>
            <person name="Fu J."/>
            <person name="Hansberg W."/>
            <person name="Kim J.-M."/>
            <person name="Kodira C.D."/>
            <person name="Koehrsen M.J."/>
            <person name="Liu B."/>
            <person name="Miranda-Saavedra D."/>
            <person name="O'Leary S."/>
            <person name="Ortiz-Castellanos L."/>
            <person name="Poulter R."/>
            <person name="Rodriguez-Romero J."/>
            <person name="Ruiz-Herrera J."/>
            <person name="Shen Y.-Q."/>
            <person name="Zeng Q."/>
            <person name="Galagan J."/>
            <person name="Birren B.W."/>
            <person name="Cuomo C.A."/>
            <person name="Wickes B.L."/>
        </authorList>
    </citation>
    <scope>NUCLEOTIDE SEQUENCE [LARGE SCALE GENOMIC DNA]</scope>
    <source>
        <strain evidence="2">RA 99-880 / ATCC MYA-4621 / FGSC 9543 / NRRL 43880</strain>
    </source>
</reference>
<gene>
    <name evidence="1" type="ORF">RO3G_03784</name>
</gene>
<dbReference type="AlphaFoldDB" id="I1BS99"/>
<dbReference type="InParanoid" id="I1BS99"/>
<sequence length="117" mass="13313">MFLYVRKSPSDVDPETRLKLLQKMVDNLLDRSLVDKVYVSVSSPASSPFNERDLNKTDEIMEKLKHVTGNTPDMLEYLQSIDHNICLASIDFAGISSRSHLPYNQFLIPWGTAKIVD</sequence>
<keyword evidence="2" id="KW-1185">Reference proteome</keyword>